<comment type="subcellular location">
    <subcellularLocation>
        <location evidence="2">Membrane</location>
        <topology evidence="2">Multi-pass membrane protein</topology>
    </subcellularLocation>
</comment>
<dbReference type="Pfam" id="PF02163">
    <property type="entry name" value="Peptidase_M50"/>
    <property type="match status" value="1"/>
</dbReference>
<keyword evidence="11 12" id="KW-0472">Membrane</keyword>
<evidence type="ECO:0000313" key="14">
    <source>
        <dbReference type="EMBL" id="XCP81550.1"/>
    </source>
</evidence>
<evidence type="ECO:0000256" key="9">
    <source>
        <dbReference type="ARBA" id="ARBA00022989"/>
    </source>
</evidence>
<keyword evidence="7" id="KW-0378">Hydrolase</keyword>
<dbReference type="PANTHER" id="PTHR39188">
    <property type="entry name" value="MEMBRANE-ASSOCIATED ZINC METALLOPROTEASE M50B"/>
    <property type="match status" value="1"/>
</dbReference>
<sequence>MPPAATRNGEMILGSLGGAPVVMSPTSLLLGLIIAASWYPLVSSALGDHGTVVVLGTVAATVIGAAISILLHELAHGLVGAALGRPPIRYELLLWGGRTSFGPPQRAWSPWRDAACSLAGPAANAVLWILGCGALDSGALTTPAIHIALWAIAWLNLALAVFNALPGLPLDGGQALASLIAQATGNRSAGLKAAAWGGLAVVGGIAWLYLLHPLLIDHHRPSATSLILAAMVGWTIGSTSWRVLGLGGARRAAARLDLRTLTRPIATLPAATPLARVAAALDDGSALALITNGPTILGAIDAAGLADLGAMGEGATAEQACTVLPAAALTTSLTGQEAADALKAARAVSRWLIVIDGGRMIGAVPTGARGAKWRGLRIARLNPGD</sequence>
<evidence type="ECO:0000256" key="10">
    <source>
        <dbReference type="ARBA" id="ARBA00023049"/>
    </source>
</evidence>
<keyword evidence="6" id="KW-0479">Metal-binding</keyword>
<keyword evidence="8" id="KW-0862">Zinc</keyword>
<evidence type="ECO:0000259" key="13">
    <source>
        <dbReference type="Pfam" id="PF02163"/>
    </source>
</evidence>
<dbReference type="EMBL" id="CP159989">
    <property type="protein sequence ID" value="XCP81550.1"/>
    <property type="molecule type" value="Genomic_DNA"/>
</dbReference>
<comment type="cofactor">
    <cofactor evidence="1">
        <name>Zn(2+)</name>
        <dbReference type="ChEBI" id="CHEBI:29105"/>
    </cofactor>
</comment>
<keyword evidence="4 14" id="KW-0645">Protease</keyword>
<evidence type="ECO:0000256" key="7">
    <source>
        <dbReference type="ARBA" id="ARBA00022801"/>
    </source>
</evidence>
<evidence type="ECO:0000256" key="12">
    <source>
        <dbReference type="SAM" id="Phobius"/>
    </source>
</evidence>
<dbReference type="GO" id="GO:0008237">
    <property type="term" value="F:metallopeptidase activity"/>
    <property type="evidence" value="ECO:0007669"/>
    <property type="project" value="UniProtKB-KW"/>
</dbReference>
<dbReference type="GO" id="GO:0046872">
    <property type="term" value="F:metal ion binding"/>
    <property type="evidence" value="ECO:0007669"/>
    <property type="project" value="UniProtKB-KW"/>
</dbReference>
<evidence type="ECO:0000256" key="6">
    <source>
        <dbReference type="ARBA" id="ARBA00022723"/>
    </source>
</evidence>
<organism evidence="14">
    <name type="scientific">Actinomyces timonensis</name>
    <dbReference type="NCBI Taxonomy" id="1288391"/>
    <lineage>
        <taxon>Bacteria</taxon>
        <taxon>Bacillati</taxon>
        <taxon>Actinomycetota</taxon>
        <taxon>Actinomycetes</taxon>
        <taxon>Actinomycetales</taxon>
        <taxon>Actinomycetaceae</taxon>
        <taxon>Actinomyces</taxon>
    </lineage>
</organism>
<dbReference type="RefSeq" id="WP_366179813.1">
    <property type="nucleotide sequence ID" value="NZ_CP159989.1"/>
</dbReference>
<feature type="transmembrane region" description="Helical" evidence="12">
    <location>
        <begin position="222"/>
        <end position="244"/>
    </location>
</feature>
<feature type="transmembrane region" description="Helical" evidence="12">
    <location>
        <begin position="147"/>
        <end position="168"/>
    </location>
</feature>
<proteinExistence type="inferred from homology"/>
<evidence type="ECO:0000256" key="4">
    <source>
        <dbReference type="ARBA" id="ARBA00022670"/>
    </source>
</evidence>
<feature type="domain" description="Peptidase M50" evidence="13">
    <location>
        <begin position="148"/>
        <end position="187"/>
    </location>
</feature>
<dbReference type="PANTHER" id="PTHR39188:SF3">
    <property type="entry name" value="STAGE IV SPORULATION PROTEIN FB"/>
    <property type="match status" value="1"/>
</dbReference>
<feature type="transmembrane region" description="Helical" evidence="12">
    <location>
        <begin position="189"/>
        <end position="210"/>
    </location>
</feature>
<evidence type="ECO:0000256" key="11">
    <source>
        <dbReference type="ARBA" id="ARBA00023136"/>
    </source>
</evidence>
<evidence type="ECO:0000256" key="8">
    <source>
        <dbReference type="ARBA" id="ARBA00022833"/>
    </source>
</evidence>
<keyword evidence="9 12" id="KW-1133">Transmembrane helix</keyword>
<reference evidence="14" key="1">
    <citation type="submission" date="2024-05" db="EMBL/GenBank/DDBJ databases">
        <title>Draft genome assemblies of 36 bacteria isolated from hibernating arctic ground squirrels.</title>
        <authorList>
            <person name="McKee H."/>
            <person name="Mullen L."/>
            <person name="Drown D.M."/>
            <person name="Duddleston K.N."/>
        </authorList>
    </citation>
    <scope>NUCLEOTIDE SEQUENCE</scope>
    <source>
        <strain evidence="14">AR004</strain>
    </source>
</reference>
<feature type="transmembrane region" description="Helical" evidence="12">
    <location>
        <begin position="12"/>
        <end position="39"/>
    </location>
</feature>
<accession>A0AAU8N118</accession>
<evidence type="ECO:0000256" key="2">
    <source>
        <dbReference type="ARBA" id="ARBA00004141"/>
    </source>
</evidence>
<feature type="transmembrane region" description="Helical" evidence="12">
    <location>
        <begin position="51"/>
        <end position="71"/>
    </location>
</feature>
<keyword evidence="5 12" id="KW-0812">Transmembrane</keyword>
<comment type="similarity">
    <text evidence="3">Belongs to the peptidase M50B family.</text>
</comment>
<dbReference type="InterPro" id="IPR008915">
    <property type="entry name" value="Peptidase_M50"/>
</dbReference>
<gene>
    <name evidence="14" type="ORF">ABXS69_05690</name>
</gene>
<evidence type="ECO:0000256" key="1">
    <source>
        <dbReference type="ARBA" id="ARBA00001947"/>
    </source>
</evidence>
<protein>
    <submittedName>
        <fullName evidence="14">Site-2 protease family protein</fullName>
    </submittedName>
</protein>
<dbReference type="AlphaFoldDB" id="A0AAU8N118"/>
<dbReference type="GO" id="GO:0006508">
    <property type="term" value="P:proteolysis"/>
    <property type="evidence" value="ECO:0007669"/>
    <property type="project" value="UniProtKB-KW"/>
</dbReference>
<evidence type="ECO:0000256" key="3">
    <source>
        <dbReference type="ARBA" id="ARBA00007931"/>
    </source>
</evidence>
<dbReference type="GO" id="GO:0016020">
    <property type="term" value="C:membrane"/>
    <property type="evidence" value="ECO:0007669"/>
    <property type="project" value="UniProtKB-SubCell"/>
</dbReference>
<evidence type="ECO:0000256" key="5">
    <source>
        <dbReference type="ARBA" id="ARBA00022692"/>
    </source>
</evidence>
<keyword evidence="10" id="KW-0482">Metalloprotease</keyword>
<name>A0AAU8N118_9ACTO</name>